<protein>
    <submittedName>
        <fullName evidence="1">Uncharacterized protein</fullName>
    </submittedName>
</protein>
<comment type="caution">
    <text evidence="1">The sequence shown here is derived from an EMBL/GenBank/DDBJ whole genome shotgun (WGS) entry which is preliminary data.</text>
</comment>
<sequence>MDPKFQKELLETELLLLEVQGRGLFRLRELIAAAIEAGDGVVRDVSGSAQQFVHLGVAKHPYWPCLKNLRK</sequence>
<evidence type="ECO:0000313" key="2">
    <source>
        <dbReference type="Proteomes" id="UP001497525"/>
    </source>
</evidence>
<name>A0AAV2TGC8_CALDB</name>
<dbReference type="EMBL" id="CAXLJL010000290">
    <property type="protein sequence ID" value="CAL5136149.1"/>
    <property type="molecule type" value="Genomic_DNA"/>
</dbReference>
<gene>
    <name evidence="1" type="ORF">CDAUBV1_LOCUS10229</name>
</gene>
<proteinExistence type="predicted"/>
<reference evidence="1" key="1">
    <citation type="submission" date="2024-06" db="EMBL/GenBank/DDBJ databases">
        <authorList>
            <person name="Liu X."/>
            <person name="Lenzi L."/>
            <person name="Haldenby T S."/>
            <person name="Uol C."/>
        </authorList>
    </citation>
    <scope>NUCLEOTIDE SEQUENCE</scope>
</reference>
<dbReference type="AlphaFoldDB" id="A0AAV2TGC8"/>
<dbReference type="Proteomes" id="UP001497525">
    <property type="component" value="Unassembled WGS sequence"/>
</dbReference>
<evidence type="ECO:0000313" key="1">
    <source>
        <dbReference type="EMBL" id="CAL5136149.1"/>
    </source>
</evidence>
<organism evidence="1 2">
    <name type="scientific">Calicophoron daubneyi</name>
    <name type="common">Rumen fluke</name>
    <name type="synonym">Paramphistomum daubneyi</name>
    <dbReference type="NCBI Taxonomy" id="300641"/>
    <lineage>
        <taxon>Eukaryota</taxon>
        <taxon>Metazoa</taxon>
        <taxon>Spiralia</taxon>
        <taxon>Lophotrochozoa</taxon>
        <taxon>Platyhelminthes</taxon>
        <taxon>Trematoda</taxon>
        <taxon>Digenea</taxon>
        <taxon>Plagiorchiida</taxon>
        <taxon>Pronocephalata</taxon>
        <taxon>Paramphistomoidea</taxon>
        <taxon>Paramphistomidae</taxon>
        <taxon>Calicophoron</taxon>
    </lineage>
</organism>
<accession>A0AAV2TGC8</accession>